<gene>
    <name evidence="3" type="ORF">AVDCRST_MAG72-1828</name>
</gene>
<feature type="region of interest" description="Disordered" evidence="1">
    <location>
        <begin position="1"/>
        <end position="22"/>
    </location>
</feature>
<evidence type="ECO:0000313" key="3">
    <source>
        <dbReference type="EMBL" id="CAA9356363.1"/>
    </source>
</evidence>
<feature type="compositionally biased region" description="Low complexity" evidence="1">
    <location>
        <begin position="54"/>
        <end position="64"/>
    </location>
</feature>
<dbReference type="SUPFAM" id="SSF53955">
    <property type="entry name" value="Lysozyme-like"/>
    <property type="match status" value="1"/>
</dbReference>
<feature type="region of interest" description="Disordered" evidence="1">
    <location>
        <begin position="41"/>
        <end position="90"/>
    </location>
</feature>
<proteinExistence type="predicted"/>
<dbReference type="EMBL" id="CADCUJ010000079">
    <property type="protein sequence ID" value="CAA9356363.1"/>
    <property type="molecule type" value="Genomic_DNA"/>
</dbReference>
<dbReference type="AlphaFoldDB" id="A0A6J4MFQ0"/>
<feature type="signal peptide" evidence="2">
    <location>
        <begin position="1"/>
        <end position="36"/>
    </location>
</feature>
<accession>A0A6J4MFQ0</accession>
<evidence type="ECO:0000256" key="1">
    <source>
        <dbReference type="SAM" id="MobiDB-lite"/>
    </source>
</evidence>
<organism evidence="3">
    <name type="scientific">uncultured Nocardioidaceae bacterium</name>
    <dbReference type="NCBI Taxonomy" id="253824"/>
    <lineage>
        <taxon>Bacteria</taxon>
        <taxon>Bacillati</taxon>
        <taxon>Actinomycetota</taxon>
        <taxon>Actinomycetes</taxon>
        <taxon>Propionibacteriales</taxon>
        <taxon>Nocardioidaceae</taxon>
        <taxon>environmental samples</taxon>
    </lineage>
</organism>
<dbReference type="InterPro" id="IPR023346">
    <property type="entry name" value="Lysozyme-like_dom_sf"/>
</dbReference>
<feature type="chain" id="PRO_5038940416" description="Transglycosylase SLT domain-containing protein" evidence="2">
    <location>
        <begin position="37"/>
        <end position="187"/>
    </location>
</feature>
<protein>
    <recommendedName>
        <fullName evidence="4">Transglycosylase SLT domain-containing protein</fullName>
    </recommendedName>
</protein>
<keyword evidence="2" id="KW-0732">Signal</keyword>
<name>A0A6J4MFQ0_9ACTN</name>
<sequence>MLSRKNTVRAPRTPRDPRLRSTAGLLAAGFTLAVTASGGATASAAPIEPPPYTSTPGGSTEGTSAQPVSERAERPSRSDGREGLAGRGQHLDPRAIARQMMPEFGFAASQFGCLDALYVSESDWQVHADNPISTAYGIPQALLSEHDVPAGYLTNPTVQIRWGLGYIRDSYGTPCAAWAFKQANNYY</sequence>
<feature type="compositionally biased region" description="Basic and acidic residues" evidence="1">
    <location>
        <begin position="70"/>
        <end position="90"/>
    </location>
</feature>
<reference evidence="3" key="1">
    <citation type="submission" date="2020-02" db="EMBL/GenBank/DDBJ databases">
        <authorList>
            <person name="Meier V. D."/>
        </authorList>
    </citation>
    <scope>NUCLEOTIDE SEQUENCE</scope>
    <source>
        <strain evidence="3">AVDCRST_MAG72</strain>
    </source>
</reference>
<evidence type="ECO:0008006" key="4">
    <source>
        <dbReference type="Google" id="ProtNLM"/>
    </source>
</evidence>
<evidence type="ECO:0000256" key="2">
    <source>
        <dbReference type="SAM" id="SignalP"/>
    </source>
</evidence>